<evidence type="ECO:0000313" key="3">
    <source>
        <dbReference type="Proteomes" id="UP000736672"/>
    </source>
</evidence>
<keyword evidence="3" id="KW-1185">Reference proteome</keyword>
<accession>A0A9P9K678</accession>
<organism evidence="2 3">
    <name type="scientific">Fusarium solani</name>
    <name type="common">Filamentous fungus</name>
    <dbReference type="NCBI Taxonomy" id="169388"/>
    <lineage>
        <taxon>Eukaryota</taxon>
        <taxon>Fungi</taxon>
        <taxon>Dikarya</taxon>
        <taxon>Ascomycota</taxon>
        <taxon>Pezizomycotina</taxon>
        <taxon>Sordariomycetes</taxon>
        <taxon>Hypocreomycetidae</taxon>
        <taxon>Hypocreales</taxon>
        <taxon>Nectriaceae</taxon>
        <taxon>Fusarium</taxon>
        <taxon>Fusarium solani species complex</taxon>
    </lineage>
</organism>
<gene>
    <name evidence="2" type="ORF">B0J15DRAFT_56571</name>
</gene>
<reference evidence="2" key="1">
    <citation type="journal article" date="2021" name="Nat. Commun.">
        <title>Genetic determinants of endophytism in the Arabidopsis root mycobiome.</title>
        <authorList>
            <person name="Mesny F."/>
            <person name="Miyauchi S."/>
            <person name="Thiergart T."/>
            <person name="Pickel B."/>
            <person name="Atanasova L."/>
            <person name="Karlsson M."/>
            <person name="Huettel B."/>
            <person name="Barry K.W."/>
            <person name="Haridas S."/>
            <person name="Chen C."/>
            <person name="Bauer D."/>
            <person name="Andreopoulos W."/>
            <person name="Pangilinan J."/>
            <person name="LaButti K."/>
            <person name="Riley R."/>
            <person name="Lipzen A."/>
            <person name="Clum A."/>
            <person name="Drula E."/>
            <person name="Henrissat B."/>
            <person name="Kohler A."/>
            <person name="Grigoriev I.V."/>
            <person name="Martin F.M."/>
            <person name="Hacquard S."/>
        </authorList>
    </citation>
    <scope>NUCLEOTIDE SEQUENCE</scope>
    <source>
        <strain evidence="2">FSSC 5 MPI-SDFR-AT-0091</strain>
    </source>
</reference>
<feature type="compositionally biased region" description="Basic residues" evidence="1">
    <location>
        <begin position="1"/>
        <end position="11"/>
    </location>
</feature>
<feature type="region of interest" description="Disordered" evidence="1">
    <location>
        <begin position="104"/>
        <end position="123"/>
    </location>
</feature>
<evidence type="ECO:0000313" key="2">
    <source>
        <dbReference type="EMBL" id="KAH7249418.1"/>
    </source>
</evidence>
<feature type="compositionally biased region" description="Polar residues" evidence="1">
    <location>
        <begin position="212"/>
        <end position="223"/>
    </location>
</feature>
<feature type="region of interest" description="Disordered" evidence="1">
    <location>
        <begin position="204"/>
        <end position="223"/>
    </location>
</feature>
<name>A0A9P9K678_FUSSL</name>
<feature type="region of interest" description="Disordered" evidence="1">
    <location>
        <begin position="1"/>
        <end position="34"/>
    </location>
</feature>
<proteinExistence type="predicted"/>
<dbReference type="Proteomes" id="UP000736672">
    <property type="component" value="Unassembled WGS sequence"/>
</dbReference>
<dbReference type="AlphaFoldDB" id="A0A9P9K678"/>
<dbReference type="EMBL" id="JAGTJS010000013">
    <property type="protein sequence ID" value="KAH7249418.1"/>
    <property type="molecule type" value="Genomic_DNA"/>
</dbReference>
<sequence>MESQLRRHHRHESHDDTHRHWPVNGPEGRGEHSNHIYGGVITFISPGVTPSVKDGKRDLDCYETVALQTPAEISTKKSPIRHIALPRRGARRLTRPAALPEGAVSAWLPPPNRTSASNTQCPARPPLFTVSFSPWSSGSQGSPQYTPPWKCQEQSTCSPRLLPRHPLHEHVPKHVVPAAIGADTSCLAASLADAVPWHPHRLQGGGVLLTSAPRTPRSSNHKP</sequence>
<comment type="caution">
    <text evidence="2">The sequence shown here is derived from an EMBL/GenBank/DDBJ whole genome shotgun (WGS) entry which is preliminary data.</text>
</comment>
<protein>
    <submittedName>
        <fullName evidence="2">Uncharacterized protein</fullName>
    </submittedName>
</protein>
<evidence type="ECO:0000256" key="1">
    <source>
        <dbReference type="SAM" id="MobiDB-lite"/>
    </source>
</evidence>